<dbReference type="Proteomes" id="UP000324222">
    <property type="component" value="Unassembled WGS sequence"/>
</dbReference>
<comment type="caution">
    <text evidence="2">The sequence shown here is derived from an EMBL/GenBank/DDBJ whole genome shotgun (WGS) entry which is preliminary data.</text>
</comment>
<keyword evidence="3" id="KW-1185">Reference proteome</keyword>
<evidence type="ECO:0000313" key="3">
    <source>
        <dbReference type="Proteomes" id="UP000324222"/>
    </source>
</evidence>
<evidence type="ECO:0000313" key="2">
    <source>
        <dbReference type="EMBL" id="MPC69724.1"/>
    </source>
</evidence>
<sequence>MTEHPRYPQTKGGLTGYGMICTRGEEGEEWSGREEWGVRVTKIFRVFLLLLFCSLENLKLKIFLFFIHLIIIIVILINIILTSSSPSSSNTSCTSRYPSLTVTNPFTTTDHPQHISLFPSASPPLPHRTQQTTHRIT</sequence>
<keyword evidence="1" id="KW-0812">Transmembrane</keyword>
<name>A0A5B7HMG7_PORTR</name>
<keyword evidence="1" id="KW-0472">Membrane</keyword>
<evidence type="ECO:0008006" key="4">
    <source>
        <dbReference type="Google" id="ProtNLM"/>
    </source>
</evidence>
<keyword evidence="1" id="KW-1133">Transmembrane helix</keyword>
<evidence type="ECO:0000256" key="1">
    <source>
        <dbReference type="SAM" id="Phobius"/>
    </source>
</evidence>
<gene>
    <name evidence="2" type="ORF">E2C01_063955</name>
</gene>
<proteinExistence type="predicted"/>
<dbReference type="EMBL" id="VSRR010029886">
    <property type="protein sequence ID" value="MPC69724.1"/>
    <property type="molecule type" value="Genomic_DNA"/>
</dbReference>
<organism evidence="2 3">
    <name type="scientific">Portunus trituberculatus</name>
    <name type="common">Swimming crab</name>
    <name type="synonym">Neptunus trituberculatus</name>
    <dbReference type="NCBI Taxonomy" id="210409"/>
    <lineage>
        <taxon>Eukaryota</taxon>
        <taxon>Metazoa</taxon>
        <taxon>Ecdysozoa</taxon>
        <taxon>Arthropoda</taxon>
        <taxon>Crustacea</taxon>
        <taxon>Multicrustacea</taxon>
        <taxon>Malacostraca</taxon>
        <taxon>Eumalacostraca</taxon>
        <taxon>Eucarida</taxon>
        <taxon>Decapoda</taxon>
        <taxon>Pleocyemata</taxon>
        <taxon>Brachyura</taxon>
        <taxon>Eubrachyura</taxon>
        <taxon>Portunoidea</taxon>
        <taxon>Portunidae</taxon>
        <taxon>Portuninae</taxon>
        <taxon>Portunus</taxon>
    </lineage>
</organism>
<reference evidence="2 3" key="1">
    <citation type="submission" date="2019-05" db="EMBL/GenBank/DDBJ databases">
        <title>Another draft genome of Portunus trituberculatus and its Hox gene families provides insights of decapod evolution.</title>
        <authorList>
            <person name="Jeong J.-H."/>
            <person name="Song I."/>
            <person name="Kim S."/>
            <person name="Choi T."/>
            <person name="Kim D."/>
            <person name="Ryu S."/>
            <person name="Kim W."/>
        </authorList>
    </citation>
    <scope>NUCLEOTIDE SEQUENCE [LARGE SCALE GENOMIC DNA]</scope>
    <source>
        <tissue evidence="2">Muscle</tissue>
    </source>
</reference>
<protein>
    <recommendedName>
        <fullName evidence="4">Transmembrane protein</fullName>
    </recommendedName>
</protein>
<feature type="transmembrane region" description="Helical" evidence="1">
    <location>
        <begin position="62"/>
        <end position="81"/>
    </location>
</feature>
<dbReference type="AlphaFoldDB" id="A0A5B7HMG7"/>
<accession>A0A5B7HMG7</accession>